<gene>
    <name evidence="1" type="ORF">CRENBAI_006317</name>
</gene>
<reference evidence="1 2" key="1">
    <citation type="submission" date="2021-06" db="EMBL/GenBank/DDBJ databases">
        <authorList>
            <person name="Palmer J.M."/>
        </authorList>
    </citation>
    <scope>NUCLEOTIDE SEQUENCE [LARGE SCALE GENOMIC DNA]</scope>
    <source>
        <strain evidence="1 2">MEX-2019</strain>
        <tissue evidence="1">Muscle</tissue>
    </source>
</reference>
<comment type="caution">
    <text evidence="1">The sequence shown here is derived from an EMBL/GenBank/DDBJ whole genome shotgun (WGS) entry which is preliminary data.</text>
</comment>
<sequence length="93" mass="10208">MSSGAVPLGSTIYTRGCPSRNHTGLTRISKSQTLTGMYRPDSEGVIVVPEFGNPLTEEQHTELQLLLAQHLGQTDTKELYLLCREYVNAALSD</sequence>
<accession>A0AAV9RA23</accession>
<dbReference type="EMBL" id="JAHHUM010002163">
    <property type="protein sequence ID" value="KAK5605772.1"/>
    <property type="molecule type" value="Genomic_DNA"/>
</dbReference>
<keyword evidence="2" id="KW-1185">Reference proteome</keyword>
<proteinExistence type="predicted"/>
<evidence type="ECO:0000313" key="2">
    <source>
        <dbReference type="Proteomes" id="UP001311232"/>
    </source>
</evidence>
<protein>
    <submittedName>
        <fullName evidence="1">Uncharacterized protein</fullName>
    </submittedName>
</protein>
<dbReference type="Proteomes" id="UP001311232">
    <property type="component" value="Unassembled WGS sequence"/>
</dbReference>
<dbReference type="AlphaFoldDB" id="A0AAV9RA23"/>
<organism evidence="1 2">
    <name type="scientific">Crenichthys baileyi</name>
    <name type="common">White River springfish</name>
    <dbReference type="NCBI Taxonomy" id="28760"/>
    <lineage>
        <taxon>Eukaryota</taxon>
        <taxon>Metazoa</taxon>
        <taxon>Chordata</taxon>
        <taxon>Craniata</taxon>
        <taxon>Vertebrata</taxon>
        <taxon>Euteleostomi</taxon>
        <taxon>Actinopterygii</taxon>
        <taxon>Neopterygii</taxon>
        <taxon>Teleostei</taxon>
        <taxon>Neoteleostei</taxon>
        <taxon>Acanthomorphata</taxon>
        <taxon>Ovalentaria</taxon>
        <taxon>Atherinomorphae</taxon>
        <taxon>Cyprinodontiformes</taxon>
        <taxon>Goodeidae</taxon>
        <taxon>Crenichthys</taxon>
    </lineage>
</organism>
<name>A0AAV9RA23_9TELE</name>
<evidence type="ECO:0000313" key="1">
    <source>
        <dbReference type="EMBL" id="KAK5605772.1"/>
    </source>
</evidence>